<feature type="transmembrane region" description="Helical" evidence="9">
    <location>
        <begin position="72"/>
        <end position="93"/>
    </location>
</feature>
<dbReference type="KEGG" id="maes:Ga0123461_0201"/>
<feature type="transmembrane region" description="Helical" evidence="9">
    <location>
        <begin position="105"/>
        <end position="125"/>
    </location>
</feature>
<evidence type="ECO:0000259" key="10">
    <source>
        <dbReference type="PROSITE" id="PS50263"/>
    </source>
</evidence>
<comment type="function">
    <text evidence="9">Catalyzes the phospholipid dependent N-acylation of the N-terminal cysteine of apolipoprotein, the last step in lipoprotein maturation.</text>
</comment>
<dbReference type="GO" id="GO:0005886">
    <property type="term" value="C:plasma membrane"/>
    <property type="evidence" value="ECO:0007669"/>
    <property type="project" value="UniProtKB-SubCell"/>
</dbReference>
<reference evidence="11 12" key="1">
    <citation type="submission" date="2016-12" db="EMBL/GenBank/DDBJ databases">
        <title>Isolation and genomic insights into novel planktonic Zetaproteobacteria from stratified waters of the Chesapeake Bay.</title>
        <authorList>
            <person name="McAllister S.M."/>
            <person name="Kato S."/>
            <person name="Chan C.S."/>
            <person name="Chiu B.K."/>
            <person name="Field E.K."/>
        </authorList>
    </citation>
    <scope>NUCLEOTIDE SEQUENCE [LARGE SCALE GENOMIC DNA]</scope>
    <source>
        <strain evidence="11 12">CP-5</strain>
    </source>
</reference>
<dbReference type="AlphaFoldDB" id="A0A2K8L157"/>
<dbReference type="InterPro" id="IPR003010">
    <property type="entry name" value="C-N_Hydrolase"/>
</dbReference>
<evidence type="ECO:0000256" key="3">
    <source>
        <dbReference type="ARBA" id="ARBA00022475"/>
    </source>
</evidence>
<keyword evidence="7 9" id="KW-0472">Membrane</keyword>
<organism evidence="11 12">
    <name type="scientific">Mariprofundus aestuarium</name>
    <dbReference type="NCBI Taxonomy" id="1921086"/>
    <lineage>
        <taxon>Bacteria</taxon>
        <taxon>Pseudomonadati</taxon>
        <taxon>Pseudomonadota</taxon>
        <taxon>Candidatius Mariprofundia</taxon>
        <taxon>Mariprofundales</taxon>
        <taxon>Mariprofundaceae</taxon>
        <taxon>Mariprofundus</taxon>
    </lineage>
</organism>
<keyword evidence="4 9" id="KW-0808">Transferase</keyword>
<keyword evidence="12" id="KW-1185">Reference proteome</keyword>
<dbReference type="PANTHER" id="PTHR38686:SF1">
    <property type="entry name" value="APOLIPOPROTEIN N-ACYLTRANSFERASE"/>
    <property type="match status" value="1"/>
</dbReference>
<evidence type="ECO:0000256" key="4">
    <source>
        <dbReference type="ARBA" id="ARBA00022679"/>
    </source>
</evidence>
<keyword evidence="11" id="KW-0449">Lipoprotein</keyword>
<dbReference type="InterPro" id="IPR004563">
    <property type="entry name" value="Apolipo_AcylTrfase"/>
</dbReference>
<name>A0A2K8L157_MARES</name>
<gene>
    <name evidence="9" type="primary">lnt</name>
    <name evidence="11" type="ORF">Ga0123461_0201</name>
</gene>
<dbReference type="PANTHER" id="PTHR38686">
    <property type="entry name" value="APOLIPOPROTEIN N-ACYLTRANSFERASE"/>
    <property type="match status" value="1"/>
</dbReference>
<dbReference type="Pfam" id="PF00795">
    <property type="entry name" value="CN_hydrolase"/>
    <property type="match status" value="1"/>
</dbReference>
<feature type="transmembrane region" description="Helical" evidence="9">
    <location>
        <begin position="43"/>
        <end position="60"/>
    </location>
</feature>
<keyword evidence="6 9" id="KW-1133">Transmembrane helix</keyword>
<keyword evidence="3 9" id="KW-1003">Cell membrane</keyword>
<feature type="domain" description="CN hydrolase" evidence="10">
    <location>
        <begin position="208"/>
        <end position="445"/>
    </location>
</feature>
<dbReference type="InterPro" id="IPR036526">
    <property type="entry name" value="C-N_Hydrolase_sf"/>
</dbReference>
<feature type="transmembrane region" description="Helical" evidence="9">
    <location>
        <begin position="176"/>
        <end position="195"/>
    </location>
</feature>
<protein>
    <recommendedName>
        <fullName evidence="9">Apolipoprotein N-acyltransferase</fullName>
        <shortName evidence="9">ALP N-acyltransferase</shortName>
        <ecNumber evidence="9">2.3.1.269</ecNumber>
    </recommendedName>
</protein>
<dbReference type="GO" id="GO:0016410">
    <property type="term" value="F:N-acyltransferase activity"/>
    <property type="evidence" value="ECO:0007669"/>
    <property type="project" value="UniProtKB-UniRule"/>
</dbReference>
<dbReference type="PROSITE" id="PS50263">
    <property type="entry name" value="CN_HYDROLASE"/>
    <property type="match status" value="1"/>
</dbReference>
<evidence type="ECO:0000256" key="9">
    <source>
        <dbReference type="HAMAP-Rule" id="MF_01148"/>
    </source>
</evidence>
<sequence>MLAALALGGLMPFSFSPFDYSWLAIPALAGFLWLLCQGRPFRIGFAFGFGWFGLGAWWLAPTLHTYGHIPWVFALFCVVLVGCVMALLPALWAWVAAKDGGRSHWILVSFPAAAVGEEWLRGHIFTGLPWTALGNLMLDTPAVGWASWIGVYGIAFIPALLAASLLLLVTHEEKKWGMGGVVVTTLLVLAAPQPFDAAGEKSYRAALIQGNIPQDQKWDAAFLNETMFRYANLSAQVADESDIIIWPEAAIPFFLERAPDWDLWLTDQIREWRAPLLFGGLKLTGENTANNGLFAEDPNLELREFAGKQHLVPFGEYVPSWVPFLRTLVPEIANFVPAEDSGFVQARGVRYGALICYESLFPEQSRRRVQNGAEVLVNVTNDAWYGTTPAAWQHFQAARMRAVETGRYLLRAANTGVTAIIGPDGKVTATAPWWTQTALTGEFRLSDSITPYVRWGDAPLLGLLVLLVIPLFVRKESI</sequence>
<evidence type="ECO:0000256" key="8">
    <source>
        <dbReference type="ARBA" id="ARBA00023315"/>
    </source>
</evidence>
<dbReference type="UniPathway" id="UPA00666"/>
<comment type="catalytic activity">
    <reaction evidence="9">
        <text>N-terminal S-1,2-diacyl-sn-glyceryl-L-cysteinyl-[lipoprotein] + a glycerophospholipid = N-acyl-S-1,2-diacyl-sn-glyceryl-L-cysteinyl-[lipoprotein] + a 2-acyl-sn-glycero-3-phospholipid + H(+)</text>
        <dbReference type="Rhea" id="RHEA:48228"/>
        <dbReference type="Rhea" id="RHEA-COMP:14681"/>
        <dbReference type="Rhea" id="RHEA-COMP:14684"/>
        <dbReference type="ChEBI" id="CHEBI:15378"/>
        <dbReference type="ChEBI" id="CHEBI:136912"/>
        <dbReference type="ChEBI" id="CHEBI:140656"/>
        <dbReference type="ChEBI" id="CHEBI:140657"/>
        <dbReference type="ChEBI" id="CHEBI:140660"/>
        <dbReference type="EC" id="2.3.1.269"/>
    </reaction>
</comment>
<dbReference type="SUPFAM" id="SSF56317">
    <property type="entry name" value="Carbon-nitrogen hydrolase"/>
    <property type="match status" value="1"/>
</dbReference>
<accession>A0A2K8L157</accession>
<feature type="transmembrane region" description="Helical" evidence="9">
    <location>
        <begin position="145"/>
        <end position="169"/>
    </location>
</feature>
<dbReference type="Pfam" id="PF20154">
    <property type="entry name" value="LNT_N"/>
    <property type="match status" value="1"/>
</dbReference>
<comment type="subcellular location">
    <subcellularLocation>
        <location evidence="1 9">Cell membrane</location>
        <topology evidence="1 9">Multi-pass membrane protein</topology>
    </subcellularLocation>
</comment>
<keyword evidence="8 9" id="KW-0012">Acyltransferase</keyword>
<evidence type="ECO:0000256" key="5">
    <source>
        <dbReference type="ARBA" id="ARBA00022692"/>
    </source>
</evidence>
<evidence type="ECO:0000256" key="7">
    <source>
        <dbReference type="ARBA" id="ARBA00023136"/>
    </source>
</evidence>
<comment type="similarity">
    <text evidence="2 9">Belongs to the CN hydrolase family. Apolipoprotein N-acyltransferase subfamily.</text>
</comment>
<evidence type="ECO:0000256" key="2">
    <source>
        <dbReference type="ARBA" id="ARBA00010065"/>
    </source>
</evidence>
<dbReference type="InterPro" id="IPR045378">
    <property type="entry name" value="LNT_N"/>
</dbReference>
<dbReference type="EMBL" id="CP018799">
    <property type="protein sequence ID" value="ATX78654.1"/>
    <property type="molecule type" value="Genomic_DNA"/>
</dbReference>
<evidence type="ECO:0000313" key="11">
    <source>
        <dbReference type="EMBL" id="ATX78654.1"/>
    </source>
</evidence>
<evidence type="ECO:0000313" key="12">
    <source>
        <dbReference type="Proteomes" id="UP000231701"/>
    </source>
</evidence>
<dbReference type="Gene3D" id="3.60.110.10">
    <property type="entry name" value="Carbon-nitrogen hydrolase"/>
    <property type="match status" value="1"/>
</dbReference>
<feature type="transmembrane region" description="Helical" evidence="9">
    <location>
        <begin position="20"/>
        <end position="36"/>
    </location>
</feature>
<dbReference type="CDD" id="cd07571">
    <property type="entry name" value="ALP_N-acyl_transferase"/>
    <property type="match status" value="1"/>
</dbReference>
<comment type="pathway">
    <text evidence="9">Protein modification; lipoprotein biosynthesis (N-acyl transfer).</text>
</comment>
<evidence type="ECO:0000256" key="1">
    <source>
        <dbReference type="ARBA" id="ARBA00004651"/>
    </source>
</evidence>
<dbReference type="HAMAP" id="MF_01148">
    <property type="entry name" value="Lnt"/>
    <property type="match status" value="1"/>
</dbReference>
<dbReference type="EC" id="2.3.1.269" evidence="9"/>
<dbReference type="Proteomes" id="UP000231701">
    <property type="component" value="Chromosome"/>
</dbReference>
<dbReference type="GO" id="GO:0042158">
    <property type="term" value="P:lipoprotein biosynthetic process"/>
    <property type="evidence" value="ECO:0007669"/>
    <property type="project" value="UniProtKB-UniRule"/>
</dbReference>
<proteinExistence type="inferred from homology"/>
<evidence type="ECO:0000256" key="6">
    <source>
        <dbReference type="ARBA" id="ARBA00022989"/>
    </source>
</evidence>
<dbReference type="NCBIfam" id="TIGR00546">
    <property type="entry name" value="lnt"/>
    <property type="match status" value="1"/>
</dbReference>
<keyword evidence="5 9" id="KW-0812">Transmembrane</keyword>